<organism evidence="3 4">
    <name type="scientific">Acanthamoeba castellanii (strain ATCC 30010 / Neff)</name>
    <dbReference type="NCBI Taxonomy" id="1257118"/>
    <lineage>
        <taxon>Eukaryota</taxon>
        <taxon>Amoebozoa</taxon>
        <taxon>Discosea</taxon>
        <taxon>Longamoebia</taxon>
        <taxon>Centramoebida</taxon>
        <taxon>Acanthamoebidae</taxon>
        <taxon>Acanthamoeba</taxon>
    </lineage>
</organism>
<dbReference type="InterPro" id="IPR000195">
    <property type="entry name" value="Rab-GAP-TBC_dom"/>
</dbReference>
<dbReference type="Proteomes" id="UP000011083">
    <property type="component" value="Unassembled WGS sequence"/>
</dbReference>
<evidence type="ECO:0000313" key="3">
    <source>
        <dbReference type="EMBL" id="ELR23776.1"/>
    </source>
</evidence>
<accession>L8HH52</accession>
<dbReference type="InterPro" id="IPR035969">
    <property type="entry name" value="Rab-GAP_TBC_sf"/>
</dbReference>
<dbReference type="PANTHER" id="PTHR47219:SF20">
    <property type="entry name" value="TBC1 DOMAIN FAMILY MEMBER 2B"/>
    <property type="match status" value="1"/>
</dbReference>
<name>L8HH52_ACACF</name>
<protein>
    <submittedName>
        <fullName evidence="3">TBC domaincontaining protein</fullName>
    </submittedName>
</protein>
<dbReference type="GO" id="GO:0031267">
    <property type="term" value="F:small GTPase binding"/>
    <property type="evidence" value="ECO:0007669"/>
    <property type="project" value="TreeGrafter"/>
</dbReference>
<keyword evidence="4" id="KW-1185">Reference proteome</keyword>
<dbReference type="AlphaFoldDB" id="L8HH52"/>
<feature type="compositionally biased region" description="Polar residues" evidence="1">
    <location>
        <begin position="263"/>
        <end position="273"/>
    </location>
</feature>
<dbReference type="InterPro" id="IPR050302">
    <property type="entry name" value="Rab_GAP_TBC_domain"/>
</dbReference>
<dbReference type="OrthoDB" id="294251at2759"/>
<dbReference type="FunFam" id="1.10.8.270:FF:000026">
    <property type="entry name" value="TBC (Tre-2/Bub2/Cdc16) domain family"/>
    <property type="match status" value="1"/>
</dbReference>
<feature type="region of interest" description="Disordered" evidence="1">
    <location>
        <begin position="238"/>
        <end position="333"/>
    </location>
</feature>
<dbReference type="Gene3D" id="1.10.8.270">
    <property type="entry name" value="putative rabgap domain of human tbc1 domain family member 14 like domains"/>
    <property type="match status" value="1"/>
</dbReference>
<evidence type="ECO:0000313" key="4">
    <source>
        <dbReference type="Proteomes" id="UP000011083"/>
    </source>
</evidence>
<dbReference type="VEuPathDB" id="AmoebaDB:ACA1_001260"/>
<feature type="domain" description="Rab-GAP TBC" evidence="2">
    <location>
        <begin position="392"/>
        <end position="579"/>
    </location>
</feature>
<dbReference type="Gene3D" id="1.10.10.750">
    <property type="entry name" value="Ypt/Rab-GAP domain of gyp1p, domain 1"/>
    <property type="match status" value="1"/>
</dbReference>
<gene>
    <name evidence="3" type="ORF">ACA1_001260</name>
</gene>
<dbReference type="RefSeq" id="XP_004353304.1">
    <property type="nucleotide sequence ID" value="XM_004353252.1"/>
</dbReference>
<feature type="compositionally biased region" description="Low complexity" evidence="1">
    <location>
        <begin position="238"/>
        <end position="259"/>
    </location>
</feature>
<proteinExistence type="predicted"/>
<reference evidence="3 4" key="1">
    <citation type="journal article" date="2013" name="Genome Biol.">
        <title>Genome of Acanthamoeba castellanii highlights extensive lateral gene transfer and early evolution of tyrosine kinase signaling.</title>
        <authorList>
            <person name="Clarke M."/>
            <person name="Lohan A.J."/>
            <person name="Liu B."/>
            <person name="Lagkouvardos I."/>
            <person name="Roy S."/>
            <person name="Zafar N."/>
            <person name="Bertelli C."/>
            <person name="Schilde C."/>
            <person name="Kianianmomeni A."/>
            <person name="Burglin T.R."/>
            <person name="Frech C."/>
            <person name="Turcotte B."/>
            <person name="Kopec K.O."/>
            <person name="Synnott J.M."/>
            <person name="Choo C."/>
            <person name="Paponov I."/>
            <person name="Finkler A."/>
            <person name="Soon Heng Tan C."/>
            <person name="Hutchins A.P."/>
            <person name="Weinmeier T."/>
            <person name="Rattei T."/>
            <person name="Chu J.S."/>
            <person name="Gimenez G."/>
            <person name="Irimia M."/>
            <person name="Rigden D.J."/>
            <person name="Fitzpatrick D.A."/>
            <person name="Lorenzo-Morales J."/>
            <person name="Bateman A."/>
            <person name="Chiu C.H."/>
            <person name="Tang P."/>
            <person name="Hegemann P."/>
            <person name="Fromm H."/>
            <person name="Raoult D."/>
            <person name="Greub G."/>
            <person name="Miranda-Saavedra D."/>
            <person name="Chen N."/>
            <person name="Nash P."/>
            <person name="Ginger M.L."/>
            <person name="Horn M."/>
            <person name="Schaap P."/>
            <person name="Caler L."/>
            <person name="Loftus B."/>
        </authorList>
    </citation>
    <scope>NUCLEOTIDE SEQUENCE [LARGE SCALE GENOMIC DNA]</scope>
    <source>
        <strain evidence="3 4">Neff</strain>
    </source>
</reference>
<feature type="compositionally biased region" description="Low complexity" evidence="1">
    <location>
        <begin position="67"/>
        <end position="131"/>
    </location>
</feature>
<sequence length="685" mass="75354">MDRMGKTSAVPLTWSRTDGGRPSPALLHEDDNGGNEEVLWRDCLEAAAANFLEIDALLTELAALTSPSSPASTTFASSSSPSSETTKIDPTSSSSSSSSSALLSAASSSSLTSSSSSSSSTTTSAWTAATSPPGSRSGSKRKAAAAAKRRAYLDSVAAATDDEPFMRRQSVRYDASALRAQLRLLPASASAIIISSTTGGGGSGHVSNNGGGRRPASTVFIEGDTDGGQDELALAARHQAQAQPQPLRRRTPMTTTQPMVGQTRPQSPTQDQQLLREAETGDVRAVAKAAEQGDGEEELMGDDDEQALEGQSRGGGDGDDNAEEEEEKQEKQEIMRDRYGFPYENAQEQQAIAHRYAPLIDDQIREWKAYLAKNKNRLNKTSLTLKLLVRRGIPVSIRREAWLVCSGARRKMQQNPGYYLELLHKKEVDTTYIEQIELDAPRTFPHHPYFGEEGQSKLKRVLVAYSRRNPKVGYCQSMNFVTGMLLLFMKEEEAFWMLVTIIEELLPQDYYGESLVGVQADQRVLDTLLMEKLPHVATHFERLGFTLPLITTQWFSCLFVKDLGAELALRVWDCMFNEGSKILFRVSLALIKIHAQELIQTTDYQTLFVTMKRITKSTFDPEHLMRVMFDGLGGFPRKKVTQLRNHFYPVVAQEVAALQQMRAQLAAQTAARKRLTASALLAAGQ</sequence>
<dbReference type="SUPFAM" id="SSF47923">
    <property type="entry name" value="Ypt/Rab-GAP domain of gyp1p"/>
    <property type="match status" value="2"/>
</dbReference>
<dbReference type="PANTHER" id="PTHR47219">
    <property type="entry name" value="RAB GTPASE-ACTIVATING PROTEIN 1-LIKE"/>
    <property type="match status" value="1"/>
</dbReference>
<feature type="region of interest" description="Disordered" evidence="1">
    <location>
        <begin position="67"/>
        <end position="143"/>
    </location>
</feature>
<dbReference type="Pfam" id="PF00566">
    <property type="entry name" value="RabGAP-TBC"/>
    <property type="match status" value="1"/>
</dbReference>
<dbReference type="GO" id="GO:0005096">
    <property type="term" value="F:GTPase activator activity"/>
    <property type="evidence" value="ECO:0007669"/>
    <property type="project" value="TreeGrafter"/>
</dbReference>
<dbReference type="GeneID" id="14924769"/>
<dbReference type="PROSITE" id="PS50086">
    <property type="entry name" value="TBC_RABGAP"/>
    <property type="match status" value="1"/>
</dbReference>
<evidence type="ECO:0000256" key="1">
    <source>
        <dbReference type="SAM" id="MobiDB-lite"/>
    </source>
</evidence>
<dbReference type="KEGG" id="acan:ACA1_001260"/>
<feature type="compositionally biased region" description="Acidic residues" evidence="1">
    <location>
        <begin position="293"/>
        <end position="307"/>
    </location>
</feature>
<dbReference type="EMBL" id="KB007853">
    <property type="protein sequence ID" value="ELR23776.1"/>
    <property type="molecule type" value="Genomic_DNA"/>
</dbReference>
<feature type="region of interest" description="Disordered" evidence="1">
    <location>
        <begin position="1"/>
        <end position="32"/>
    </location>
</feature>
<dbReference type="Gene3D" id="1.10.472.80">
    <property type="entry name" value="Ypt/Rab-GAP domain of gyp1p, domain 3"/>
    <property type="match status" value="1"/>
</dbReference>
<feature type="compositionally biased region" description="Acidic residues" evidence="1">
    <location>
        <begin position="317"/>
        <end position="327"/>
    </location>
</feature>
<evidence type="ECO:0000259" key="2">
    <source>
        <dbReference type="PROSITE" id="PS50086"/>
    </source>
</evidence>
<dbReference type="SMART" id="SM00164">
    <property type="entry name" value="TBC"/>
    <property type="match status" value="1"/>
</dbReference>
<dbReference type="OMA" id="IREWKAY"/>
<dbReference type="SMR" id="L8HH52"/>
<dbReference type="STRING" id="1257118.L8HH52"/>